<comment type="miscellaneous">
    <text evidence="8">During catalysis, the active site Cys acts as a nucleophile attacking the alpha-carbonyl group of tRNA-bound glutamate with the formation of a thioester intermediate between enzyme and glutamate, and the concomitant release of tRNA(Glu). The thioester intermediate is finally reduced by direct hydride transfer from NADPH, to form the product GSA.</text>
</comment>
<feature type="binding site" evidence="8 10">
    <location>
        <position position="162"/>
    </location>
    <ligand>
        <name>substrate</name>
    </ligand>
</feature>
<dbReference type="Pfam" id="PF05201">
    <property type="entry name" value="GlutR_N"/>
    <property type="match status" value="2"/>
</dbReference>
<feature type="binding site" evidence="8 10">
    <location>
        <begin position="167"/>
        <end position="169"/>
    </location>
    <ligand>
        <name>substrate</name>
    </ligand>
</feature>
<name>A0A1Q2LI14_9HELI</name>
<dbReference type="UniPathway" id="UPA00251">
    <property type="reaction ID" value="UER00316"/>
</dbReference>
<comment type="subunit">
    <text evidence="8">Homodimer.</text>
</comment>
<dbReference type="InterPro" id="IPR000343">
    <property type="entry name" value="4pyrrol_synth_GluRdtase"/>
</dbReference>
<feature type="domain" description="Glutamyl-tRNA reductase N-terminal" evidence="16">
    <location>
        <begin position="117"/>
        <end position="209"/>
    </location>
</feature>
<dbReference type="InterPro" id="IPR036343">
    <property type="entry name" value="GluRdtase_N_sf"/>
</dbReference>
<dbReference type="GO" id="GO:0050661">
    <property type="term" value="F:NADP binding"/>
    <property type="evidence" value="ECO:0007669"/>
    <property type="project" value="InterPro"/>
</dbReference>
<comment type="domain">
    <text evidence="8">Possesses an unusual extended V-shaped dimeric structure with each monomer consisting of three distinct domains arranged along a curved 'spinal' alpha-helix. The N-terminal catalytic domain specifically recognizes the glutamate moiety of the substrate. The second domain is the NADPH-binding domain, and the third C-terminal domain is responsible for dimerization.</text>
</comment>
<gene>
    <name evidence="8" type="primary">hemA</name>
    <name evidence="17" type="ORF">XJ32_08450</name>
</gene>
<keyword evidence="5 8" id="KW-0560">Oxidoreductase</keyword>
<dbReference type="Proteomes" id="UP000188298">
    <property type="component" value="Chromosome"/>
</dbReference>
<comment type="similarity">
    <text evidence="2 8 13">Belongs to the glutamyl-tRNA reductase family.</text>
</comment>
<protein>
    <recommendedName>
        <fullName evidence="3 8">Glutamyl-tRNA reductase</fullName>
        <shortName evidence="8">GluTR</shortName>
        <ecNumber evidence="3 8">1.2.1.70</ecNumber>
    </recommendedName>
</protein>
<evidence type="ECO:0000256" key="7">
    <source>
        <dbReference type="ARBA" id="ARBA00047464"/>
    </source>
</evidence>
<accession>A0A1Q2LI14</accession>
<evidence type="ECO:0000259" key="16">
    <source>
        <dbReference type="Pfam" id="PF05201"/>
    </source>
</evidence>
<dbReference type="RefSeq" id="WP_077389050.1">
    <property type="nucleotide sequence ID" value="NZ_CP019645.1"/>
</dbReference>
<dbReference type="SUPFAM" id="SSF51735">
    <property type="entry name" value="NAD(P)-binding Rossmann-fold domains"/>
    <property type="match status" value="1"/>
</dbReference>
<dbReference type="SUPFAM" id="SSF69742">
    <property type="entry name" value="Glutamyl tRNA-reductase catalytic, N-terminal domain"/>
    <property type="match status" value="1"/>
</dbReference>
<sequence>MYAVISFSHKNVGVALREKLHFDDTDTITLLKQLNNIDGILESMLLATCNRCEIYVYLQGIATKDSKDLIATQNEIKTTESNHYHLRHDEALHATSCQDKAILESNGNRDSNHHALTICHEIIAKLANFKDIDKDILQDSAYIALQSHAVHHVFSVASSLMSVVIGETQISGQMKAAYKLSYDNNLCAKALTRLLHFAFRCAAQVRTLTDISKNPVSVASIAVNLGLEYLDNTLKNTKILVVGVGEMGLLCLKNLAKHNVNLTLCNRTKIKAQELLQTHNLEHVSLLDFTLLQTHINEYDVIFFAVAGGVIVTHEMLEKVEKKRIFFDLSMPRNLSFDTATLQALGYDNIEVIDVDSLKSKAATHINARKESAKMAMGIVGQFVLDFTHWLSGLGVNPVIKAMREQAKLASYKEINRAIKKGFIPEALRENVEKLLHSTFNEFLHAPTMKIKAMADDEKADSMLEAIANVFGAQDRILLNRYKCEYDTTKQ</sequence>
<evidence type="ECO:0000259" key="15">
    <source>
        <dbReference type="Pfam" id="PF01488"/>
    </source>
</evidence>
<comment type="catalytic activity">
    <reaction evidence="7 8 13">
        <text>(S)-4-amino-5-oxopentanoate + tRNA(Glu) + NADP(+) = L-glutamyl-tRNA(Glu) + NADPH + H(+)</text>
        <dbReference type="Rhea" id="RHEA:12344"/>
        <dbReference type="Rhea" id="RHEA-COMP:9663"/>
        <dbReference type="Rhea" id="RHEA-COMP:9680"/>
        <dbReference type="ChEBI" id="CHEBI:15378"/>
        <dbReference type="ChEBI" id="CHEBI:57501"/>
        <dbReference type="ChEBI" id="CHEBI:57783"/>
        <dbReference type="ChEBI" id="CHEBI:58349"/>
        <dbReference type="ChEBI" id="CHEBI:78442"/>
        <dbReference type="ChEBI" id="CHEBI:78520"/>
        <dbReference type="EC" id="1.2.1.70"/>
    </reaction>
</comment>
<dbReference type="SUPFAM" id="SSF69075">
    <property type="entry name" value="Glutamyl tRNA-reductase dimerization domain"/>
    <property type="match status" value="1"/>
</dbReference>
<dbReference type="EC" id="1.2.1.70" evidence="3 8"/>
<evidence type="ECO:0000256" key="3">
    <source>
        <dbReference type="ARBA" id="ARBA00012970"/>
    </source>
</evidence>
<evidence type="ECO:0000256" key="5">
    <source>
        <dbReference type="ARBA" id="ARBA00023002"/>
    </source>
</evidence>
<evidence type="ECO:0000256" key="6">
    <source>
        <dbReference type="ARBA" id="ARBA00023244"/>
    </source>
</evidence>
<evidence type="ECO:0000259" key="14">
    <source>
        <dbReference type="Pfam" id="PF00745"/>
    </source>
</evidence>
<dbReference type="PIRSF" id="PIRSF000445">
    <property type="entry name" value="4pyrrol_synth_GluRdtase"/>
    <property type="match status" value="1"/>
</dbReference>
<feature type="active site" description="Nucleophile" evidence="8 9">
    <location>
        <position position="49"/>
    </location>
</feature>
<dbReference type="InterPro" id="IPR006151">
    <property type="entry name" value="Shikm_DH/Glu-tRNA_Rdtase"/>
</dbReference>
<dbReference type="InterPro" id="IPR015895">
    <property type="entry name" value="4pyrrol_synth_GluRdtase_N"/>
</dbReference>
<dbReference type="GO" id="GO:0019353">
    <property type="term" value="P:protoporphyrinogen IX biosynthetic process from glutamate"/>
    <property type="evidence" value="ECO:0007669"/>
    <property type="project" value="TreeGrafter"/>
</dbReference>
<evidence type="ECO:0000256" key="10">
    <source>
        <dbReference type="PIRSR" id="PIRSR000445-2"/>
    </source>
</evidence>
<evidence type="ECO:0000256" key="2">
    <source>
        <dbReference type="ARBA" id="ARBA00005916"/>
    </source>
</evidence>
<feature type="binding site" evidence="8 10">
    <location>
        <position position="173"/>
    </location>
    <ligand>
        <name>substrate</name>
    </ligand>
</feature>
<dbReference type="Pfam" id="PF01488">
    <property type="entry name" value="Shikimate_DH"/>
    <property type="match status" value="1"/>
</dbReference>
<evidence type="ECO:0000313" key="18">
    <source>
        <dbReference type="Proteomes" id="UP000188298"/>
    </source>
</evidence>
<feature type="domain" description="Glutamyl-tRNA reductase N-terminal" evidence="16">
    <location>
        <begin position="5"/>
        <end position="92"/>
    </location>
</feature>
<dbReference type="AlphaFoldDB" id="A0A1Q2LI14"/>
<dbReference type="HAMAP" id="MF_00087">
    <property type="entry name" value="Glu_tRNA_reductase"/>
    <property type="match status" value="1"/>
</dbReference>
<dbReference type="Gene3D" id="3.40.50.720">
    <property type="entry name" value="NAD(P)-binding Rossmann-like Domain"/>
    <property type="match status" value="1"/>
</dbReference>
<proteinExistence type="inferred from homology"/>
<keyword evidence="4 8" id="KW-0521">NADP</keyword>
<evidence type="ECO:0000313" key="17">
    <source>
        <dbReference type="EMBL" id="AQQ60116.1"/>
    </source>
</evidence>
<dbReference type="Pfam" id="PF00745">
    <property type="entry name" value="GlutR_dimer"/>
    <property type="match status" value="1"/>
</dbReference>
<evidence type="ECO:0000256" key="1">
    <source>
        <dbReference type="ARBA" id="ARBA00005059"/>
    </source>
</evidence>
<dbReference type="PANTHER" id="PTHR43013:SF1">
    <property type="entry name" value="GLUTAMYL-TRNA REDUCTASE"/>
    <property type="match status" value="1"/>
</dbReference>
<comment type="function">
    <text evidence="8">Catalyzes the NADPH-dependent reduction of glutamyl-tRNA(Glu) to glutamate 1-semialdehyde (GSA).</text>
</comment>
<dbReference type="NCBIfam" id="TIGR01035">
    <property type="entry name" value="hemA"/>
    <property type="match status" value="1"/>
</dbReference>
<feature type="site" description="Important for activity" evidence="8 12">
    <location>
        <position position="152"/>
    </location>
</feature>
<dbReference type="PANTHER" id="PTHR43013">
    <property type="entry name" value="GLUTAMYL-TRNA REDUCTASE"/>
    <property type="match status" value="1"/>
</dbReference>
<comment type="pathway">
    <text evidence="1 8 13">Porphyrin-containing compound metabolism; protoporphyrin-IX biosynthesis; 5-aminolevulinate from L-glutamyl-tRNA(Glu): step 1/2.</text>
</comment>
<feature type="binding site" evidence="8 10">
    <location>
        <begin position="48"/>
        <end position="51"/>
    </location>
    <ligand>
        <name>substrate</name>
    </ligand>
</feature>
<evidence type="ECO:0000256" key="13">
    <source>
        <dbReference type="RuleBase" id="RU000584"/>
    </source>
</evidence>
<dbReference type="InterPro" id="IPR015896">
    <property type="entry name" value="4pyrrol_synth_GluRdtase_dimer"/>
</dbReference>
<reference evidence="17 18" key="1">
    <citation type="submission" date="2017-02" db="EMBL/GenBank/DDBJ databases">
        <title>Whole genome sequencing of Helicobacter bilis strain AAQJH.</title>
        <authorList>
            <person name="Conlan S."/>
            <person name="Thomas P.J."/>
            <person name="Mullikin J."/>
            <person name="Palmore T.N."/>
            <person name="Frank K.M."/>
            <person name="Segre J.A."/>
        </authorList>
    </citation>
    <scope>NUCLEOTIDE SEQUENCE [LARGE SCALE GENOMIC DNA]</scope>
    <source>
        <strain evidence="17 18">AAQJH</strain>
    </source>
</reference>
<dbReference type="InterPro" id="IPR036291">
    <property type="entry name" value="NAD(P)-bd_dom_sf"/>
</dbReference>
<dbReference type="KEGG" id="hbl:XJ32_08450"/>
<dbReference type="InterPro" id="IPR036453">
    <property type="entry name" value="GluRdtase_dimer_dom_sf"/>
</dbReference>
<feature type="domain" description="Tetrapyrrole biosynthesis glutamyl-tRNA reductase dimerisation" evidence="14">
    <location>
        <begin position="376"/>
        <end position="472"/>
    </location>
</feature>
<feature type="binding site" evidence="8 11">
    <location>
        <begin position="243"/>
        <end position="248"/>
    </location>
    <ligand>
        <name>NADP(+)</name>
        <dbReference type="ChEBI" id="CHEBI:58349"/>
    </ligand>
</feature>
<dbReference type="EMBL" id="CP019645">
    <property type="protein sequence ID" value="AQQ60116.1"/>
    <property type="molecule type" value="Genomic_DNA"/>
</dbReference>
<dbReference type="Gene3D" id="3.30.460.30">
    <property type="entry name" value="Glutamyl-tRNA reductase, N-terminal domain"/>
    <property type="match status" value="2"/>
</dbReference>
<evidence type="ECO:0000256" key="4">
    <source>
        <dbReference type="ARBA" id="ARBA00022857"/>
    </source>
</evidence>
<evidence type="ECO:0000256" key="8">
    <source>
        <dbReference type="HAMAP-Rule" id="MF_00087"/>
    </source>
</evidence>
<feature type="domain" description="Quinate/shikimate 5-dehydrogenase/glutamyl-tRNA reductase" evidence="15">
    <location>
        <begin position="233"/>
        <end position="359"/>
    </location>
</feature>
<evidence type="ECO:0000256" key="12">
    <source>
        <dbReference type="PIRSR" id="PIRSR000445-4"/>
    </source>
</evidence>
<evidence type="ECO:0000256" key="11">
    <source>
        <dbReference type="PIRSR" id="PIRSR000445-3"/>
    </source>
</evidence>
<evidence type="ECO:0000256" key="9">
    <source>
        <dbReference type="PIRSR" id="PIRSR000445-1"/>
    </source>
</evidence>
<dbReference type="GO" id="GO:0008883">
    <property type="term" value="F:glutamyl-tRNA reductase activity"/>
    <property type="evidence" value="ECO:0007669"/>
    <property type="project" value="UniProtKB-UniRule"/>
</dbReference>
<organism evidence="17 18">
    <name type="scientific">Helicobacter bilis</name>
    <dbReference type="NCBI Taxonomy" id="37372"/>
    <lineage>
        <taxon>Bacteria</taxon>
        <taxon>Pseudomonadati</taxon>
        <taxon>Campylobacterota</taxon>
        <taxon>Epsilonproteobacteria</taxon>
        <taxon>Campylobacterales</taxon>
        <taxon>Helicobacteraceae</taxon>
        <taxon>Helicobacter</taxon>
    </lineage>
</organism>
<keyword evidence="6 8" id="KW-0627">Porphyrin biosynthesis</keyword>